<gene>
    <name evidence="6" type="ORF">MNBD_ALPHA01-2264</name>
</gene>
<dbReference type="Gene3D" id="3.30.1150.10">
    <property type="match status" value="1"/>
</dbReference>
<evidence type="ECO:0000256" key="2">
    <source>
        <dbReference type="ARBA" id="ARBA00022692"/>
    </source>
</evidence>
<dbReference type="EMBL" id="UOEJ01000021">
    <property type="protein sequence ID" value="VAV91388.1"/>
    <property type="molecule type" value="Genomic_DNA"/>
</dbReference>
<dbReference type="GO" id="GO:0055085">
    <property type="term" value="P:transmembrane transport"/>
    <property type="evidence" value="ECO:0007669"/>
    <property type="project" value="InterPro"/>
</dbReference>
<accession>A0A3B0RSP1</accession>
<feature type="domain" description="TonB C-terminal" evidence="5">
    <location>
        <begin position="36"/>
        <end position="127"/>
    </location>
</feature>
<dbReference type="InterPro" id="IPR037682">
    <property type="entry name" value="TonB_C"/>
</dbReference>
<keyword evidence="2" id="KW-0812">Transmembrane</keyword>
<evidence type="ECO:0000256" key="1">
    <source>
        <dbReference type="ARBA" id="ARBA00004167"/>
    </source>
</evidence>
<comment type="subcellular location">
    <subcellularLocation>
        <location evidence="1">Membrane</location>
        <topology evidence="1">Single-pass membrane protein</topology>
    </subcellularLocation>
</comment>
<dbReference type="Pfam" id="PF13103">
    <property type="entry name" value="TonB_2"/>
    <property type="match status" value="1"/>
</dbReference>
<protein>
    <recommendedName>
        <fullName evidence="5">TonB C-terminal domain-containing protein</fullName>
    </recommendedName>
</protein>
<sequence>MNKFLAKICVYVSAAIVLSFGMAGFSAHAEANDIKKWQKKIVKLVAKKQVYPRSAMRKELEGRAKVRVSIDRTGAIVSHEVITPTGQAVFDKEIPKLIKRINPLPTPPESLTDGQLSFVLPLSWVIN</sequence>
<evidence type="ECO:0000259" key="5">
    <source>
        <dbReference type="PROSITE" id="PS52015"/>
    </source>
</evidence>
<dbReference type="NCBIfam" id="TIGR01352">
    <property type="entry name" value="tonB_Cterm"/>
    <property type="match status" value="1"/>
</dbReference>
<name>A0A3B0RSP1_9ZZZZ</name>
<evidence type="ECO:0000256" key="4">
    <source>
        <dbReference type="ARBA" id="ARBA00023136"/>
    </source>
</evidence>
<dbReference type="InterPro" id="IPR006260">
    <property type="entry name" value="TonB/TolA_C"/>
</dbReference>
<dbReference type="GO" id="GO:0016020">
    <property type="term" value="C:membrane"/>
    <property type="evidence" value="ECO:0007669"/>
    <property type="project" value="UniProtKB-SubCell"/>
</dbReference>
<reference evidence="6" key="1">
    <citation type="submission" date="2018-06" db="EMBL/GenBank/DDBJ databases">
        <authorList>
            <person name="Zhirakovskaya E."/>
        </authorList>
    </citation>
    <scope>NUCLEOTIDE SEQUENCE</scope>
</reference>
<organism evidence="6">
    <name type="scientific">hydrothermal vent metagenome</name>
    <dbReference type="NCBI Taxonomy" id="652676"/>
    <lineage>
        <taxon>unclassified sequences</taxon>
        <taxon>metagenomes</taxon>
        <taxon>ecological metagenomes</taxon>
    </lineage>
</organism>
<dbReference type="AlphaFoldDB" id="A0A3B0RSP1"/>
<keyword evidence="4" id="KW-0472">Membrane</keyword>
<dbReference type="SUPFAM" id="SSF74653">
    <property type="entry name" value="TolA/TonB C-terminal domain"/>
    <property type="match status" value="1"/>
</dbReference>
<evidence type="ECO:0000313" key="6">
    <source>
        <dbReference type="EMBL" id="VAV91388.1"/>
    </source>
</evidence>
<proteinExistence type="predicted"/>
<dbReference type="PROSITE" id="PS52015">
    <property type="entry name" value="TONB_CTD"/>
    <property type="match status" value="1"/>
</dbReference>
<evidence type="ECO:0000256" key="3">
    <source>
        <dbReference type="ARBA" id="ARBA00022989"/>
    </source>
</evidence>
<keyword evidence="3" id="KW-1133">Transmembrane helix</keyword>